<gene>
    <name evidence="2" type="ORF">GCM10009613_13330</name>
</gene>
<dbReference type="PANTHER" id="PTHR33164">
    <property type="entry name" value="TRANSCRIPTIONAL REGULATOR, MARR FAMILY"/>
    <property type="match status" value="1"/>
</dbReference>
<dbReference type="Proteomes" id="UP001501414">
    <property type="component" value="Unassembled WGS sequence"/>
</dbReference>
<feature type="domain" description="HTH marR-type" evidence="1">
    <location>
        <begin position="176"/>
        <end position="307"/>
    </location>
</feature>
<evidence type="ECO:0000313" key="2">
    <source>
        <dbReference type="EMBL" id="GAA1383645.1"/>
    </source>
</evidence>
<reference evidence="3" key="1">
    <citation type="journal article" date="2019" name="Int. J. Syst. Evol. Microbiol.">
        <title>The Global Catalogue of Microorganisms (GCM) 10K type strain sequencing project: providing services to taxonomists for standard genome sequencing and annotation.</title>
        <authorList>
            <consortium name="The Broad Institute Genomics Platform"/>
            <consortium name="The Broad Institute Genome Sequencing Center for Infectious Disease"/>
            <person name="Wu L."/>
            <person name="Ma J."/>
        </authorList>
    </citation>
    <scope>NUCLEOTIDE SEQUENCE [LARGE SCALE GENOMIC DNA]</scope>
    <source>
        <strain evidence="3">JCM 11896</strain>
    </source>
</reference>
<proteinExistence type="predicted"/>
<sequence length="308" mass="33085">MSSQSSGSAGPAGALLHELFAADVGFLLRTAKSAVQTAQARYAGGPAELTPAQFSVLFAVVRVPGATLGQVCELASLSPATSSVQLARLAREGKVVAVTGEQDRRRAFHHATAPAAREVERYLERLHAAEEAMLAVLDPPARDRLLTHLDRTAFSDRGRHAGTLDGTPEAASAVRETHAFGRLVRVGLQRYGSAWTARAGTHTPSAHALLRVVDARPDRPQREVGDGLAIDATSVAGLVSRLRRKGLLTVRTGPDDRRQRLLALTPQGRELLVRSEALRAEIEADHLRPLDAAATRDFLRLLARVVLR</sequence>
<accession>A0ABP4I7H5</accession>
<dbReference type="PROSITE" id="PS50995">
    <property type="entry name" value="HTH_MARR_2"/>
    <property type="match status" value="2"/>
</dbReference>
<dbReference type="RefSeq" id="WP_344019463.1">
    <property type="nucleotide sequence ID" value="NZ_BAAAJK010000005.1"/>
</dbReference>
<organism evidence="2 3">
    <name type="scientific">Pseudonocardia kongjuensis</name>
    <dbReference type="NCBI Taxonomy" id="102227"/>
    <lineage>
        <taxon>Bacteria</taxon>
        <taxon>Bacillati</taxon>
        <taxon>Actinomycetota</taxon>
        <taxon>Actinomycetes</taxon>
        <taxon>Pseudonocardiales</taxon>
        <taxon>Pseudonocardiaceae</taxon>
        <taxon>Pseudonocardia</taxon>
    </lineage>
</organism>
<dbReference type="InterPro" id="IPR000835">
    <property type="entry name" value="HTH_MarR-typ"/>
</dbReference>
<dbReference type="InterPro" id="IPR036388">
    <property type="entry name" value="WH-like_DNA-bd_sf"/>
</dbReference>
<comment type="caution">
    <text evidence="2">The sequence shown here is derived from an EMBL/GenBank/DDBJ whole genome shotgun (WGS) entry which is preliminary data.</text>
</comment>
<dbReference type="SUPFAM" id="SSF46785">
    <property type="entry name" value="Winged helix' DNA-binding domain"/>
    <property type="match status" value="2"/>
</dbReference>
<keyword evidence="3" id="KW-1185">Reference proteome</keyword>
<dbReference type="InterPro" id="IPR039422">
    <property type="entry name" value="MarR/SlyA-like"/>
</dbReference>
<dbReference type="PANTHER" id="PTHR33164:SF95">
    <property type="entry name" value="TRANSCRIPTIONAL REGULATOR"/>
    <property type="match status" value="1"/>
</dbReference>
<dbReference type="Gene3D" id="1.10.10.10">
    <property type="entry name" value="Winged helix-like DNA-binding domain superfamily/Winged helix DNA-binding domain"/>
    <property type="match status" value="2"/>
</dbReference>
<protein>
    <recommendedName>
        <fullName evidence="1">HTH marR-type domain-containing protein</fullName>
    </recommendedName>
</protein>
<dbReference type="Pfam" id="PF12802">
    <property type="entry name" value="MarR_2"/>
    <property type="match status" value="2"/>
</dbReference>
<dbReference type="InterPro" id="IPR036390">
    <property type="entry name" value="WH_DNA-bd_sf"/>
</dbReference>
<dbReference type="SMART" id="SM00347">
    <property type="entry name" value="HTH_MARR"/>
    <property type="match status" value="2"/>
</dbReference>
<dbReference type="EMBL" id="BAAAJK010000005">
    <property type="protein sequence ID" value="GAA1383645.1"/>
    <property type="molecule type" value="Genomic_DNA"/>
</dbReference>
<evidence type="ECO:0000313" key="3">
    <source>
        <dbReference type="Proteomes" id="UP001501414"/>
    </source>
</evidence>
<name>A0ABP4I7H5_9PSEU</name>
<evidence type="ECO:0000259" key="1">
    <source>
        <dbReference type="PROSITE" id="PS50995"/>
    </source>
</evidence>
<feature type="domain" description="HTH marR-type" evidence="1">
    <location>
        <begin position="21"/>
        <end position="154"/>
    </location>
</feature>